<evidence type="ECO:0000313" key="7">
    <source>
        <dbReference type="Proteomes" id="UP000185746"/>
    </source>
</evidence>
<evidence type="ECO:0000256" key="4">
    <source>
        <dbReference type="ARBA" id="ARBA00022857"/>
    </source>
</evidence>
<dbReference type="Gene3D" id="3.40.50.720">
    <property type="entry name" value="NAD(P)-binding Rossmann-like Domain"/>
    <property type="match status" value="1"/>
</dbReference>
<sequence>MVSCIYGRGVRKIEIVIVTGASKGIGLSVLKQLQEKGKKVIGLARTMPAKARHFVTVDLAETEKLEGVLTAIIREHIVEATSFTLINNAGTVEPIGLIGTVNSAEVSNAISINLTAPMILCNTFIRELEAFSGAKKIMNISSGAGRKPYEGWGAYCTTKAGLDHFSRVIAVEQERATNPVEIVSIAPGIIDTGMQETIRHSSEASFPLLNRFVEYKEQGLLSSAEETARNLISFLEKADFKTTGPIADIRHY</sequence>
<evidence type="ECO:0000256" key="1">
    <source>
        <dbReference type="ARBA" id="ARBA00004496"/>
    </source>
</evidence>
<proteinExistence type="inferred from homology"/>
<evidence type="ECO:0000256" key="2">
    <source>
        <dbReference type="ARBA" id="ARBA00006484"/>
    </source>
</evidence>
<organism evidence="6 7">
    <name type="scientific">Sporosarcina ureilytica</name>
    <dbReference type="NCBI Taxonomy" id="298596"/>
    <lineage>
        <taxon>Bacteria</taxon>
        <taxon>Bacillati</taxon>
        <taxon>Bacillota</taxon>
        <taxon>Bacilli</taxon>
        <taxon>Bacillales</taxon>
        <taxon>Caryophanaceae</taxon>
        <taxon>Sporosarcina</taxon>
    </lineage>
</organism>
<dbReference type="PRINTS" id="PR00081">
    <property type="entry name" value="GDHRDH"/>
</dbReference>
<dbReference type="PROSITE" id="PS00061">
    <property type="entry name" value="ADH_SHORT"/>
    <property type="match status" value="1"/>
</dbReference>
<keyword evidence="4" id="KW-0521">NADP</keyword>
<dbReference type="EMBL" id="CP017560">
    <property type="protein sequence ID" value="AOV07179.1"/>
    <property type="molecule type" value="Genomic_DNA"/>
</dbReference>
<keyword evidence="5" id="KW-0560">Oxidoreductase</keyword>
<dbReference type="PANTHER" id="PTHR44085:SF2">
    <property type="entry name" value="SEPIAPTERIN REDUCTASE"/>
    <property type="match status" value="1"/>
</dbReference>
<dbReference type="InterPro" id="IPR051721">
    <property type="entry name" value="Biopterin_syn/organic_redct"/>
</dbReference>
<comment type="subcellular location">
    <subcellularLocation>
        <location evidence="1">Cytoplasm</location>
    </subcellularLocation>
</comment>
<dbReference type="SUPFAM" id="SSF51735">
    <property type="entry name" value="NAD(P)-binding Rossmann-fold domains"/>
    <property type="match status" value="1"/>
</dbReference>
<dbReference type="InterPro" id="IPR020904">
    <property type="entry name" value="Sc_DH/Rdtase_CS"/>
</dbReference>
<dbReference type="InterPro" id="IPR036291">
    <property type="entry name" value="NAD(P)-bd_dom_sf"/>
</dbReference>
<reference evidence="6 7" key="1">
    <citation type="submission" date="2016-09" db="EMBL/GenBank/DDBJ databases">
        <title>Complete genome sequence of the Lysinibacillus sphaericus LMG 22257, a specie of Bacillus with ureolytic activity that can effectively biodeposit calcium carbonate.</title>
        <authorList>
            <person name="Yan W."/>
        </authorList>
    </citation>
    <scope>NUCLEOTIDE SEQUENCE [LARGE SCALE GENOMIC DNA]</scope>
    <source>
        <strain evidence="6 7">LMG 22257</strain>
    </source>
</reference>
<keyword evidence="7" id="KW-1185">Reference proteome</keyword>
<dbReference type="GO" id="GO:0006729">
    <property type="term" value="P:tetrahydrobiopterin biosynthetic process"/>
    <property type="evidence" value="ECO:0007669"/>
    <property type="project" value="TreeGrafter"/>
</dbReference>
<dbReference type="AlphaFoldDB" id="A0A1D8JEQ5"/>
<dbReference type="InterPro" id="IPR002347">
    <property type="entry name" value="SDR_fam"/>
</dbReference>
<evidence type="ECO:0000256" key="3">
    <source>
        <dbReference type="ARBA" id="ARBA00022490"/>
    </source>
</evidence>
<gene>
    <name evidence="6" type="ORF">BI350_06245</name>
</gene>
<protein>
    <submittedName>
        <fullName evidence="6">Short-chain dehydrogenase</fullName>
    </submittedName>
</protein>
<comment type="similarity">
    <text evidence="2">Belongs to the short-chain dehydrogenases/reductases (SDR) family.</text>
</comment>
<keyword evidence="3" id="KW-0963">Cytoplasm</keyword>
<accession>A0A1D8JEQ5</accession>
<evidence type="ECO:0000313" key="6">
    <source>
        <dbReference type="EMBL" id="AOV07179.1"/>
    </source>
</evidence>
<dbReference type="GO" id="GO:0005737">
    <property type="term" value="C:cytoplasm"/>
    <property type="evidence" value="ECO:0007669"/>
    <property type="project" value="UniProtKB-SubCell"/>
</dbReference>
<dbReference type="Pfam" id="PF00106">
    <property type="entry name" value="adh_short"/>
    <property type="match status" value="1"/>
</dbReference>
<evidence type="ECO:0000256" key="5">
    <source>
        <dbReference type="ARBA" id="ARBA00023002"/>
    </source>
</evidence>
<dbReference type="PANTHER" id="PTHR44085">
    <property type="entry name" value="SEPIAPTERIN REDUCTASE"/>
    <property type="match status" value="1"/>
</dbReference>
<name>A0A1D8JEQ5_9BACL</name>
<dbReference type="GO" id="GO:0004757">
    <property type="term" value="F:sepiapterin reductase (NADP+) activity"/>
    <property type="evidence" value="ECO:0007669"/>
    <property type="project" value="TreeGrafter"/>
</dbReference>
<dbReference type="Proteomes" id="UP000185746">
    <property type="component" value="Chromosome"/>
</dbReference>
<dbReference type="KEGG" id="surl:BI350_06245"/>